<comment type="subcellular location">
    <subcellularLocation>
        <location evidence="2">Cell membrane</location>
    </subcellularLocation>
    <subcellularLocation>
        <location evidence="1 19">Membrane</location>
        <topology evidence="1 19">Multi-pass membrane protein</topology>
    </subcellularLocation>
</comment>
<evidence type="ECO:0000256" key="18">
    <source>
        <dbReference type="PIRSR" id="PIRSR606539-3"/>
    </source>
</evidence>
<dbReference type="SUPFAM" id="SSF81660">
    <property type="entry name" value="Metal cation-transporting ATPase, ATP-binding domain N"/>
    <property type="match status" value="1"/>
</dbReference>
<feature type="binding site" evidence="17">
    <location>
        <position position="385"/>
    </location>
    <ligand>
        <name>ATP</name>
        <dbReference type="ChEBI" id="CHEBI:30616"/>
    </ligand>
</feature>
<feature type="binding site" evidence="17">
    <location>
        <position position="532"/>
    </location>
    <ligand>
        <name>ATP</name>
        <dbReference type="ChEBI" id="CHEBI:30616"/>
    </ligand>
</feature>
<name>A0A0K0F7A5_STRVS</name>
<dbReference type="SUPFAM" id="SSF81653">
    <property type="entry name" value="Calcium ATPase, transduction domain A"/>
    <property type="match status" value="1"/>
</dbReference>
<feature type="transmembrane region" description="Helical" evidence="19">
    <location>
        <begin position="277"/>
        <end position="299"/>
    </location>
</feature>
<feature type="binding site" evidence="17">
    <location>
        <position position="387"/>
    </location>
    <ligand>
        <name>ATP</name>
        <dbReference type="ChEBI" id="CHEBI:30616"/>
    </ligand>
</feature>
<evidence type="ECO:0000256" key="19">
    <source>
        <dbReference type="RuleBase" id="RU362033"/>
    </source>
</evidence>
<dbReference type="WBParaSite" id="SVE_0470100.1">
    <property type="protein sequence ID" value="SVE_0470100.1"/>
    <property type="gene ID" value="SVE_0470100"/>
</dbReference>
<keyword evidence="10 18" id="KW-0460">Magnesium</keyword>
<dbReference type="FunFam" id="3.40.1110.10:FF:000087">
    <property type="entry name" value="Phospholipid-transporting ATPase"/>
    <property type="match status" value="1"/>
</dbReference>
<keyword evidence="11 19" id="KW-1278">Translocase</keyword>
<feature type="binding site" evidence="18">
    <location>
        <position position="762"/>
    </location>
    <ligand>
        <name>Mg(2+)</name>
        <dbReference type="ChEBI" id="CHEBI:18420"/>
    </ligand>
</feature>
<evidence type="ECO:0000256" key="7">
    <source>
        <dbReference type="ARBA" id="ARBA00022723"/>
    </source>
</evidence>
<dbReference type="SFLD" id="SFLDG00002">
    <property type="entry name" value="C1.7:_P-type_atpase_like"/>
    <property type="match status" value="1"/>
</dbReference>
<dbReference type="Proteomes" id="UP000035680">
    <property type="component" value="Unassembled WGS sequence"/>
</dbReference>
<evidence type="ECO:0000313" key="24">
    <source>
        <dbReference type="WBParaSite" id="SVE_0470100.1"/>
    </source>
</evidence>
<evidence type="ECO:0000256" key="14">
    <source>
        <dbReference type="ARBA" id="ARBA00034036"/>
    </source>
</evidence>
<dbReference type="InterPro" id="IPR001757">
    <property type="entry name" value="P_typ_ATPase"/>
</dbReference>
<dbReference type="Gene3D" id="3.40.1110.10">
    <property type="entry name" value="Calcium-transporting ATPase, cytoplasmic domain N"/>
    <property type="match status" value="1"/>
</dbReference>
<dbReference type="InterPro" id="IPR023214">
    <property type="entry name" value="HAD_sf"/>
</dbReference>
<dbReference type="GO" id="GO:0090556">
    <property type="term" value="F:phosphatidylserine floppase activity"/>
    <property type="evidence" value="ECO:0007669"/>
    <property type="project" value="RHEA"/>
</dbReference>
<evidence type="ECO:0000256" key="15">
    <source>
        <dbReference type="ARBA" id="ARBA00051303"/>
    </source>
</evidence>
<evidence type="ECO:0000256" key="13">
    <source>
        <dbReference type="ARBA" id="ARBA00023136"/>
    </source>
</evidence>
<dbReference type="FunFam" id="3.40.50.1000:FF:000084">
    <property type="entry name" value="Phospholipid-transporting ATPase"/>
    <property type="match status" value="1"/>
</dbReference>
<keyword evidence="7 18" id="KW-0479">Metal-binding</keyword>
<dbReference type="SUPFAM" id="SSF81665">
    <property type="entry name" value="Calcium ATPase, transmembrane domain M"/>
    <property type="match status" value="1"/>
</dbReference>
<evidence type="ECO:0000256" key="5">
    <source>
        <dbReference type="ARBA" id="ARBA00022553"/>
    </source>
</evidence>
<evidence type="ECO:0000256" key="2">
    <source>
        <dbReference type="ARBA" id="ARBA00004236"/>
    </source>
</evidence>
<feature type="transmembrane region" description="Helical" evidence="19">
    <location>
        <begin position="1001"/>
        <end position="1024"/>
    </location>
</feature>
<comment type="catalytic activity">
    <reaction evidence="14 19">
        <text>ATP + H2O + phospholipidSide 1 = ADP + phosphate + phospholipidSide 2.</text>
        <dbReference type="EC" id="7.6.2.1"/>
    </reaction>
</comment>
<feature type="transmembrane region" description="Helical" evidence="19">
    <location>
        <begin position="965"/>
        <end position="989"/>
    </location>
</feature>
<dbReference type="CDD" id="cd02073">
    <property type="entry name" value="P-type_ATPase_APLT_Dnf-like"/>
    <property type="match status" value="1"/>
</dbReference>
<dbReference type="Pfam" id="PF16212">
    <property type="entry name" value="PhoLip_ATPase_C"/>
    <property type="match status" value="1"/>
</dbReference>
<dbReference type="GO" id="GO:0005802">
    <property type="term" value="C:trans-Golgi network"/>
    <property type="evidence" value="ECO:0007669"/>
    <property type="project" value="TreeGrafter"/>
</dbReference>
<keyword evidence="13 19" id="KW-0472">Membrane</keyword>
<dbReference type="PANTHER" id="PTHR24092:SF150">
    <property type="entry name" value="PHOSPHOLIPID-TRANSPORTING ATPASE"/>
    <property type="match status" value="1"/>
</dbReference>
<dbReference type="SUPFAM" id="SSF56784">
    <property type="entry name" value="HAD-like"/>
    <property type="match status" value="1"/>
</dbReference>
<keyword evidence="5" id="KW-0597">Phosphoprotein</keyword>
<evidence type="ECO:0000256" key="1">
    <source>
        <dbReference type="ARBA" id="ARBA00004141"/>
    </source>
</evidence>
<feature type="binding site" evidence="17">
    <location>
        <position position="468"/>
    </location>
    <ligand>
        <name>ATP</name>
        <dbReference type="ChEBI" id="CHEBI:30616"/>
    </ligand>
</feature>
<protein>
    <recommendedName>
        <fullName evidence="19">Phospholipid-transporting ATPase</fullName>
        <ecNumber evidence="19">7.6.2.1</ecNumber>
    </recommendedName>
</protein>
<dbReference type="InterPro" id="IPR023298">
    <property type="entry name" value="ATPase_P-typ_TM_dom_sf"/>
</dbReference>
<comment type="catalytic activity">
    <reaction evidence="15">
        <text>a 1,2-diacyl-sn-glycero-3-phospho-L-serine(out) + ATP + H2O = a 1,2-diacyl-sn-glycero-3-phospho-L-serine(in) + ADP + phosphate + H(+)</text>
        <dbReference type="Rhea" id="RHEA:38567"/>
        <dbReference type="ChEBI" id="CHEBI:15377"/>
        <dbReference type="ChEBI" id="CHEBI:15378"/>
        <dbReference type="ChEBI" id="CHEBI:30616"/>
        <dbReference type="ChEBI" id="CHEBI:43474"/>
        <dbReference type="ChEBI" id="CHEBI:57262"/>
        <dbReference type="ChEBI" id="CHEBI:456216"/>
    </reaction>
    <physiologicalReaction direction="left-to-right" evidence="15">
        <dbReference type="Rhea" id="RHEA:38568"/>
    </physiologicalReaction>
</comment>
<dbReference type="InterPro" id="IPR044492">
    <property type="entry name" value="P_typ_ATPase_HD_dom"/>
</dbReference>
<dbReference type="NCBIfam" id="TIGR01494">
    <property type="entry name" value="ATPase_P-type"/>
    <property type="match status" value="2"/>
</dbReference>
<evidence type="ECO:0000256" key="8">
    <source>
        <dbReference type="ARBA" id="ARBA00022741"/>
    </source>
</evidence>
<keyword evidence="23" id="KW-1185">Reference proteome</keyword>
<feature type="binding site" evidence="17">
    <location>
        <position position="765"/>
    </location>
    <ligand>
        <name>ATP</name>
        <dbReference type="ChEBI" id="CHEBI:30616"/>
    </ligand>
</feature>
<dbReference type="InterPro" id="IPR059000">
    <property type="entry name" value="ATPase_P-type_domA"/>
</dbReference>
<dbReference type="InterPro" id="IPR036412">
    <property type="entry name" value="HAD-like_sf"/>
</dbReference>
<dbReference type="Pfam" id="PF13246">
    <property type="entry name" value="Cation_ATPase"/>
    <property type="match status" value="1"/>
</dbReference>
<feature type="active site" description="4-aspartylphosphate intermediate" evidence="16">
    <location>
        <position position="385"/>
    </location>
</feature>
<comment type="similarity">
    <text evidence="3 19">Belongs to the cation transport ATPase (P-type) (TC 3.A.3) family. Type IV subfamily.</text>
</comment>
<evidence type="ECO:0000259" key="20">
    <source>
        <dbReference type="Pfam" id="PF00122"/>
    </source>
</evidence>
<dbReference type="PANTHER" id="PTHR24092">
    <property type="entry name" value="PROBABLE PHOSPHOLIPID-TRANSPORTING ATPASE"/>
    <property type="match status" value="1"/>
</dbReference>
<dbReference type="Pfam" id="PF00122">
    <property type="entry name" value="E1-E2_ATPase"/>
    <property type="match status" value="1"/>
</dbReference>
<keyword evidence="12 19" id="KW-1133">Transmembrane helix</keyword>
<dbReference type="Gene3D" id="2.70.150.10">
    <property type="entry name" value="Calcium-transporting ATPase, cytoplasmic transduction domain A"/>
    <property type="match status" value="1"/>
</dbReference>
<dbReference type="InterPro" id="IPR006539">
    <property type="entry name" value="P-type_ATPase_IV"/>
</dbReference>
<dbReference type="PROSITE" id="PS00154">
    <property type="entry name" value="ATPASE_E1_E2"/>
    <property type="match status" value="1"/>
</dbReference>
<evidence type="ECO:0000256" key="12">
    <source>
        <dbReference type="ARBA" id="ARBA00022989"/>
    </source>
</evidence>
<dbReference type="InterPro" id="IPR008250">
    <property type="entry name" value="ATPase_P-typ_transduc_dom_A_sf"/>
</dbReference>
<dbReference type="FunFam" id="2.70.150.10:FF:000021">
    <property type="entry name" value="Phospholipid-transporting ATPase"/>
    <property type="match status" value="1"/>
</dbReference>
<dbReference type="EC" id="7.6.2.1" evidence="19"/>
<dbReference type="AlphaFoldDB" id="A0A0K0F7A5"/>
<feature type="binding site" evidence="17">
    <location>
        <position position="386"/>
    </location>
    <ligand>
        <name>ATP</name>
        <dbReference type="ChEBI" id="CHEBI:30616"/>
    </ligand>
</feature>
<dbReference type="GO" id="GO:0000287">
    <property type="term" value="F:magnesium ion binding"/>
    <property type="evidence" value="ECO:0007669"/>
    <property type="project" value="UniProtKB-UniRule"/>
</dbReference>
<feature type="binding site" evidence="17">
    <location>
        <position position="648"/>
    </location>
    <ligand>
        <name>ATP</name>
        <dbReference type="ChEBI" id="CHEBI:30616"/>
    </ligand>
</feature>
<dbReference type="GO" id="GO:0045332">
    <property type="term" value="P:phospholipid translocation"/>
    <property type="evidence" value="ECO:0007669"/>
    <property type="project" value="TreeGrafter"/>
</dbReference>
<evidence type="ECO:0000256" key="16">
    <source>
        <dbReference type="PIRSR" id="PIRSR606539-1"/>
    </source>
</evidence>
<dbReference type="PRINTS" id="PR00119">
    <property type="entry name" value="CATATPASE"/>
</dbReference>
<feature type="binding site" evidence="18">
    <location>
        <position position="766"/>
    </location>
    <ligand>
        <name>Mg(2+)</name>
        <dbReference type="ChEBI" id="CHEBI:18420"/>
    </ligand>
</feature>
<keyword evidence="4" id="KW-1003">Cell membrane</keyword>
<dbReference type="InterPro" id="IPR032631">
    <property type="entry name" value="P-type_ATPase_N"/>
</dbReference>
<feature type="binding site" evidence="17">
    <location>
        <position position="737"/>
    </location>
    <ligand>
        <name>ATP</name>
        <dbReference type="ChEBI" id="CHEBI:30616"/>
    </ligand>
</feature>
<reference evidence="23" key="1">
    <citation type="submission" date="2014-07" db="EMBL/GenBank/DDBJ databases">
        <authorList>
            <person name="Martin A.A"/>
            <person name="De Silva N."/>
        </authorList>
    </citation>
    <scope>NUCLEOTIDE SEQUENCE</scope>
</reference>
<evidence type="ECO:0000259" key="22">
    <source>
        <dbReference type="Pfam" id="PF16212"/>
    </source>
</evidence>
<dbReference type="SFLD" id="SFLDS00003">
    <property type="entry name" value="Haloacid_Dehalogenase"/>
    <property type="match status" value="1"/>
</dbReference>
<evidence type="ECO:0000259" key="21">
    <source>
        <dbReference type="Pfam" id="PF16209"/>
    </source>
</evidence>
<keyword evidence="9 17" id="KW-0067">ATP-binding</keyword>
<evidence type="ECO:0000256" key="11">
    <source>
        <dbReference type="ARBA" id="ARBA00022967"/>
    </source>
</evidence>
<feature type="domain" description="P-type ATPase N-terminal" evidence="21">
    <location>
        <begin position="19"/>
        <end position="79"/>
    </location>
</feature>
<dbReference type="InterPro" id="IPR018303">
    <property type="entry name" value="ATPase_P-typ_P_site"/>
</dbReference>
<dbReference type="Gene3D" id="3.40.50.1000">
    <property type="entry name" value="HAD superfamily/HAD-like"/>
    <property type="match status" value="1"/>
</dbReference>
<feature type="transmembrane region" description="Helical" evidence="19">
    <location>
        <begin position="899"/>
        <end position="917"/>
    </location>
</feature>
<dbReference type="GO" id="GO:0005886">
    <property type="term" value="C:plasma membrane"/>
    <property type="evidence" value="ECO:0007669"/>
    <property type="project" value="UniProtKB-SubCell"/>
</dbReference>
<reference evidence="24" key="2">
    <citation type="submission" date="2015-08" db="UniProtKB">
        <authorList>
            <consortium name="WormBaseParasite"/>
        </authorList>
    </citation>
    <scope>IDENTIFICATION</scope>
</reference>
<organism evidence="23 24">
    <name type="scientific">Strongyloides venezuelensis</name>
    <name type="common">Threadworm</name>
    <dbReference type="NCBI Taxonomy" id="75913"/>
    <lineage>
        <taxon>Eukaryota</taxon>
        <taxon>Metazoa</taxon>
        <taxon>Ecdysozoa</taxon>
        <taxon>Nematoda</taxon>
        <taxon>Chromadorea</taxon>
        <taxon>Rhabditida</taxon>
        <taxon>Tylenchina</taxon>
        <taxon>Panagrolaimomorpha</taxon>
        <taxon>Strongyloidoidea</taxon>
        <taxon>Strongyloididae</taxon>
        <taxon>Strongyloides</taxon>
    </lineage>
</organism>
<dbReference type="GO" id="GO:0016887">
    <property type="term" value="F:ATP hydrolysis activity"/>
    <property type="evidence" value="ECO:0007669"/>
    <property type="project" value="InterPro"/>
</dbReference>
<evidence type="ECO:0000256" key="6">
    <source>
        <dbReference type="ARBA" id="ARBA00022692"/>
    </source>
</evidence>
<dbReference type="Pfam" id="PF16209">
    <property type="entry name" value="PhoLip_ATPase_N"/>
    <property type="match status" value="1"/>
</dbReference>
<feature type="binding site" evidence="18">
    <location>
        <position position="387"/>
    </location>
    <ligand>
        <name>Mg(2+)</name>
        <dbReference type="ChEBI" id="CHEBI:18420"/>
    </ligand>
</feature>
<keyword evidence="6 19" id="KW-0812">Transmembrane</keyword>
<feature type="binding site" evidence="17">
    <location>
        <position position="766"/>
    </location>
    <ligand>
        <name>ATP</name>
        <dbReference type="ChEBI" id="CHEBI:30616"/>
    </ligand>
</feature>
<feature type="binding site" evidence="17">
    <location>
        <position position="567"/>
    </location>
    <ligand>
        <name>ATP</name>
        <dbReference type="ChEBI" id="CHEBI:30616"/>
    </ligand>
</feature>
<feature type="transmembrane region" description="Helical" evidence="19">
    <location>
        <begin position="819"/>
        <end position="840"/>
    </location>
</feature>
<dbReference type="STRING" id="75913.A0A0K0F7A5"/>
<comment type="cofactor">
    <cofactor evidence="18">
        <name>Mg(2+)</name>
        <dbReference type="ChEBI" id="CHEBI:18420"/>
    </cofactor>
</comment>
<dbReference type="SFLD" id="SFLDF00027">
    <property type="entry name" value="p-type_atpase"/>
    <property type="match status" value="1"/>
</dbReference>
<dbReference type="NCBIfam" id="TIGR01652">
    <property type="entry name" value="ATPase-Plipid"/>
    <property type="match status" value="1"/>
</dbReference>
<accession>A0A0K0F7A5</accession>
<dbReference type="GO" id="GO:0005524">
    <property type="term" value="F:ATP binding"/>
    <property type="evidence" value="ECO:0007669"/>
    <property type="project" value="UniProtKB-UniRule"/>
</dbReference>
<feature type="binding site" evidence="18">
    <location>
        <position position="385"/>
    </location>
    <ligand>
        <name>Mg(2+)</name>
        <dbReference type="ChEBI" id="CHEBI:18420"/>
    </ligand>
</feature>
<feature type="binding site" evidence="17">
    <location>
        <position position="509"/>
    </location>
    <ligand>
        <name>ATP</name>
        <dbReference type="ChEBI" id="CHEBI:30616"/>
    </ligand>
</feature>
<feature type="transmembrane region" description="Helical" evidence="19">
    <location>
        <begin position="852"/>
        <end position="872"/>
    </location>
</feature>
<feature type="domain" description="P-type ATPase A" evidence="20">
    <location>
        <begin position="112"/>
        <end position="171"/>
    </location>
</feature>
<evidence type="ECO:0000256" key="9">
    <source>
        <dbReference type="ARBA" id="ARBA00022840"/>
    </source>
</evidence>
<feature type="binding site" evidence="17">
    <location>
        <position position="649"/>
    </location>
    <ligand>
        <name>ATP</name>
        <dbReference type="ChEBI" id="CHEBI:30616"/>
    </ligand>
</feature>
<feature type="binding site" evidence="17">
    <location>
        <position position="743"/>
    </location>
    <ligand>
        <name>ATP</name>
        <dbReference type="ChEBI" id="CHEBI:30616"/>
    </ligand>
</feature>
<keyword evidence="8 17" id="KW-0547">Nucleotide-binding</keyword>
<evidence type="ECO:0000256" key="3">
    <source>
        <dbReference type="ARBA" id="ARBA00008109"/>
    </source>
</evidence>
<evidence type="ECO:0000256" key="17">
    <source>
        <dbReference type="PIRSR" id="PIRSR606539-2"/>
    </source>
</evidence>
<feature type="domain" description="P-type ATPase C-terminal" evidence="22">
    <location>
        <begin position="788"/>
        <end position="1039"/>
    </location>
</feature>
<sequence>MSSNRVHRQKPTSRNIIINSIHQHEKFCSNEISTCKYSVFTFLPRFLLEQFRRYNNIFFLIIALLQQIPDVSPTGRYTTAGPFLIILFISALKEIFEDVKRRRLDIKVNNFKTLVLRNGRWEEISWKNIAVGDVLKIENNHLIPADLVILSSSELNSMAYIETSNLDGETNLKIRQALPETWDLTNITKVNEFSGEIECELPSKHVNHFTGTIHFQYNNISKPLSVNQLLLRGAALKNTKWVIGVTVYTGHDAKLLMNSRTAPLKRSYIDSMTNNRIIVLFFILICLAAISTLGAWAYGKDLQHAWYLGLIGKNSLFWDFITFFILYNNLIPISLQVTLEIVRFFQAAYINNDIDMYHEESDTPAIARTSNLNEELGQVKYIMSDKTGTLTRNVMKFKRLYVGKKSYGDDTSEEFNDQSVLVDIRNNIEEVEVIKEAFLIMASCHTVVPEVNELNENDITYQAASPDELALVKGAAKMKFIFKKRIGKAIEIELLGRIEEFEVLNVLEFNSDRKRMGVIIRDNEGKLKLLIKGADAVIIPRLSNNTTKEDLDNLNNYLSEYANKGYRTLCFAKRDLDEEYYNIWKDKFHEASISLENRQQKLDEVSEEIESNLTLVGVSAIEDKLQEGVPDTISSLLDAKIKIWILTGDKKETAVNIAQSSSLFSPNSNILVLSGKTYDETSRCLQEIKQNVEELKSNGMKFSLVVDGTCLHNIITGECRNDFLSLALECETVVCCRMSPMQKSDVVELIQSRCNHVLAVGDGANDVAMIQSANVGVGISGAEGLQAASASDYSIGQFRFLKKLILVHGAWNYNRSVKVILYSFYKNICLYLIELWFALYSAFSGQTLFERWTIALFNVLFTFWPPVILGLFDRPVSEKQLINNPYLYKGLQKISFSNLQFYTWIVMSILHSIILYWMSYGFLHNPIVWENGRSGGWLMLGNSCYTFVVVTVCLKALIECDSWNWIIITFSLGSILLWFTFFLLYSSIWPYILFGADMSGHFWFMISSPAFWCAIILIPLTTLIPDIILKCIKFVISPTMCDFAKIQDKTGNRLIIYPSEQRFDQSPSVSYRQQTEHVNFNGVRGELNSSENGNDEKTLLKQISNQSPTYGSNLSSSVYISDGGYINYACEVNDAK</sequence>
<dbReference type="InterPro" id="IPR023299">
    <property type="entry name" value="ATPase_P-typ_cyto_dom_N"/>
</dbReference>
<feature type="transmembrane region" description="Helical" evidence="19">
    <location>
        <begin position="937"/>
        <end position="958"/>
    </location>
</feature>
<evidence type="ECO:0000256" key="4">
    <source>
        <dbReference type="ARBA" id="ARBA00022475"/>
    </source>
</evidence>
<feature type="binding site" evidence="17">
    <location>
        <position position="647"/>
    </location>
    <ligand>
        <name>ATP</name>
        <dbReference type="ChEBI" id="CHEBI:30616"/>
    </ligand>
</feature>
<proteinExistence type="inferred from homology"/>
<evidence type="ECO:0000313" key="23">
    <source>
        <dbReference type="Proteomes" id="UP000035680"/>
    </source>
</evidence>
<dbReference type="InterPro" id="IPR032630">
    <property type="entry name" value="P_typ_ATPase_c"/>
</dbReference>
<evidence type="ECO:0000256" key="10">
    <source>
        <dbReference type="ARBA" id="ARBA00022842"/>
    </source>
</evidence>